<protein>
    <recommendedName>
        <fullName evidence="4">DUF2140 domain-containing protein</fullName>
    </recommendedName>
</protein>
<dbReference type="STRING" id="333138.LQ50_01820"/>
<keyword evidence="1" id="KW-0812">Transmembrane</keyword>
<dbReference type="InterPro" id="IPR018672">
    <property type="entry name" value="DUF2140"/>
</dbReference>
<dbReference type="EMBL" id="JRJU01000001">
    <property type="protein sequence ID" value="KHF42048.1"/>
    <property type="molecule type" value="Genomic_DNA"/>
</dbReference>
<keyword evidence="1" id="KW-0472">Membrane</keyword>
<dbReference type="Proteomes" id="UP000030832">
    <property type="component" value="Unassembled WGS sequence"/>
</dbReference>
<evidence type="ECO:0008006" key="4">
    <source>
        <dbReference type="Google" id="ProtNLM"/>
    </source>
</evidence>
<sequence length="200" mass="23274">MDQWMKKSEQAWKIAFLSLLSFVLITIIVAFMLVQHYFPEVEEQHFVPQQPTAEEATFHIHTNKAKLNSLIALKIAENPGDIQYVVELLEDSVQFRSAFRILGQEVPVTINFYPTVTPNGDLLLEVRTFSIGILHLPVDQVLQLLTNYLELAEWIVTYPSEKLVEVKITEIPIDENESMMFRFQTFDLEQDKIELEMIFK</sequence>
<evidence type="ECO:0000313" key="3">
    <source>
        <dbReference type="Proteomes" id="UP000030832"/>
    </source>
</evidence>
<organism evidence="2 3">
    <name type="scientific">Halalkalibacter okhensis</name>
    <dbReference type="NCBI Taxonomy" id="333138"/>
    <lineage>
        <taxon>Bacteria</taxon>
        <taxon>Bacillati</taxon>
        <taxon>Bacillota</taxon>
        <taxon>Bacilli</taxon>
        <taxon>Bacillales</taxon>
        <taxon>Bacillaceae</taxon>
        <taxon>Halalkalibacter</taxon>
    </lineage>
</organism>
<dbReference type="Pfam" id="PF09911">
    <property type="entry name" value="DUF2140"/>
    <property type="match status" value="1"/>
</dbReference>
<gene>
    <name evidence="2" type="ORF">LQ50_01820</name>
</gene>
<accession>A0A0B0IHH0</accession>
<keyword evidence="3" id="KW-1185">Reference proteome</keyword>
<keyword evidence="1" id="KW-1133">Transmembrane helix</keyword>
<dbReference type="eggNOG" id="COG4698">
    <property type="taxonomic scope" value="Bacteria"/>
</dbReference>
<name>A0A0B0IHH0_9BACI</name>
<comment type="caution">
    <text evidence="2">The sequence shown here is derived from an EMBL/GenBank/DDBJ whole genome shotgun (WGS) entry which is preliminary data.</text>
</comment>
<evidence type="ECO:0000256" key="1">
    <source>
        <dbReference type="SAM" id="Phobius"/>
    </source>
</evidence>
<reference evidence="2 3" key="1">
    <citation type="submission" date="2014-09" db="EMBL/GenBank/DDBJ databases">
        <title>Genome sequencing and annotation of Bacillus Okhensis strain Kh10-101T.</title>
        <authorList>
            <person name="Prakash J.S."/>
        </authorList>
    </citation>
    <scope>NUCLEOTIDE SEQUENCE [LARGE SCALE GENOMIC DNA]</scope>
    <source>
        <strain evidence="3">Kh10-101T</strain>
    </source>
</reference>
<evidence type="ECO:0000313" key="2">
    <source>
        <dbReference type="EMBL" id="KHF42048.1"/>
    </source>
</evidence>
<dbReference type="AlphaFoldDB" id="A0A0B0IHH0"/>
<feature type="transmembrane region" description="Helical" evidence="1">
    <location>
        <begin position="12"/>
        <end position="34"/>
    </location>
</feature>
<proteinExistence type="predicted"/>